<organism evidence="2 3">
    <name type="scientific">Pisum sativum</name>
    <name type="common">Garden pea</name>
    <name type="synonym">Lathyrus oleraceus</name>
    <dbReference type="NCBI Taxonomy" id="3888"/>
    <lineage>
        <taxon>Eukaryota</taxon>
        <taxon>Viridiplantae</taxon>
        <taxon>Streptophyta</taxon>
        <taxon>Embryophyta</taxon>
        <taxon>Tracheophyta</taxon>
        <taxon>Spermatophyta</taxon>
        <taxon>Magnoliopsida</taxon>
        <taxon>eudicotyledons</taxon>
        <taxon>Gunneridae</taxon>
        <taxon>Pentapetalae</taxon>
        <taxon>rosids</taxon>
        <taxon>fabids</taxon>
        <taxon>Fabales</taxon>
        <taxon>Fabaceae</taxon>
        <taxon>Papilionoideae</taxon>
        <taxon>50 kb inversion clade</taxon>
        <taxon>NPAAA clade</taxon>
        <taxon>Hologalegina</taxon>
        <taxon>IRL clade</taxon>
        <taxon>Fabeae</taxon>
        <taxon>Lathyrus</taxon>
    </lineage>
</organism>
<evidence type="ECO:0000256" key="1">
    <source>
        <dbReference type="SAM" id="MobiDB-lite"/>
    </source>
</evidence>
<feature type="compositionally biased region" description="Acidic residues" evidence="1">
    <location>
        <begin position="185"/>
        <end position="198"/>
    </location>
</feature>
<reference evidence="2 3" key="1">
    <citation type="journal article" date="2022" name="Nat. Genet.">
        <title>Improved pea reference genome and pan-genome highlight genomic features and evolutionary characteristics.</title>
        <authorList>
            <person name="Yang T."/>
            <person name="Liu R."/>
            <person name="Luo Y."/>
            <person name="Hu S."/>
            <person name="Wang D."/>
            <person name="Wang C."/>
            <person name="Pandey M.K."/>
            <person name="Ge S."/>
            <person name="Xu Q."/>
            <person name="Li N."/>
            <person name="Li G."/>
            <person name="Huang Y."/>
            <person name="Saxena R.K."/>
            <person name="Ji Y."/>
            <person name="Li M."/>
            <person name="Yan X."/>
            <person name="He Y."/>
            <person name="Liu Y."/>
            <person name="Wang X."/>
            <person name="Xiang C."/>
            <person name="Varshney R.K."/>
            <person name="Ding H."/>
            <person name="Gao S."/>
            <person name="Zong X."/>
        </authorList>
    </citation>
    <scope>NUCLEOTIDE SEQUENCE [LARGE SCALE GENOMIC DNA]</scope>
    <source>
        <strain evidence="2 3">cv. Zhongwan 6</strain>
    </source>
</reference>
<dbReference type="EMBL" id="JAMSHJ010000006">
    <property type="protein sequence ID" value="KAI5396796.1"/>
    <property type="molecule type" value="Genomic_DNA"/>
</dbReference>
<dbReference type="Gramene" id="Psat06G0286200-T1">
    <property type="protein sequence ID" value="KAI5396796.1"/>
    <property type="gene ID" value="KIW84_062862"/>
</dbReference>
<feature type="region of interest" description="Disordered" evidence="1">
    <location>
        <begin position="176"/>
        <end position="198"/>
    </location>
</feature>
<evidence type="ECO:0000313" key="2">
    <source>
        <dbReference type="EMBL" id="KAI5396796.1"/>
    </source>
</evidence>
<evidence type="ECO:0000313" key="3">
    <source>
        <dbReference type="Proteomes" id="UP001058974"/>
    </source>
</evidence>
<dbReference type="Proteomes" id="UP001058974">
    <property type="component" value="Chromosome 6"/>
</dbReference>
<keyword evidence="3" id="KW-1185">Reference proteome</keyword>
<name>A0A9D4W9X2_PEA</name>
<comment type="caution">
    <text evidence="2">The sequence shown here is derived from an EMBL/GenBank/DDBJ whole genome shotgun (WGS) entry which is preliminary data.</text>
</comment>
<protein>
    <submittedName>
        <fullName evidence="2">Uncharacterized protein</fullName>
    </submittedName>
</protein>
<sequence length="198" mass="22373">MCQYAKRLAQGDLNFELVKDDLVIPGRTYATNASGCPTKFNMHDLNTATKVDVARIISNDLKMIASSSHHLGNITPSILAFPGLIMGLCQKARVSLPFVFHETIDGEVNDRVAYSYTWDMLKSNQRDFMFMHDSMHQLQLQIRENYVDHNLGTREEFWAHANWPEGRLFQPEGAVGVEVETSGETVEEESEEGESMSD</sequence>
<accession>A0A9D4W9X2</accession>
<gene>
    <name evidence="2" type="ORF">KIW84_062862</name>
</gene>
<dbReference type="AlphaFoldDB" id="A0A9D4W9X2"/>
<proteinExistence type="predicted"/>